<dbReference type="GO" id="GO:0043107">
    <property type="term" value="P:type IV pilus-dependent motility"/>
    <property type="evidence" value="ECO:0007669"/>
    <property type="project" value="TreeGrafter"/>
</dbReference>
<proteinExistence type="predicted"/>
<accession>A0A6F8U1Z7</accession>
<feature type="transmembrane region" description="Helical" evidence="1">
    <location>
        <begin position="21"/>
        <end position="44"/>
    </location>
</feature>
<gene>
    <name evidence="2" type="ORF">HHSLTHF2_07490</name>
</gene>
<dbReference type="Proteomes" id="UP000502259">
    <property type="component" value="Chromosome"/>
</dbReference>
<keyword evidence="1" id="KW-0812">Transmembrane</keyword>
<dbReference type="GO" id="GO:0043683">
    <property type="term" value="P:type IV pilus assembly"/>
    <property type="evidence" value="ECO:0007669"/>
    <property type="project" value="TreeGrafter"/>
</dbReference>
<dbReference type="PANTHER" id="PTHR40278:SF2">
    <property type="entry name" value="TYPE IV PILUS INNER MEMBRANE COMPONENT PILN"/>
    <property type="match status" value="1"/>
</dbReference>
<name>A0A6F8U1Z7_9GAMM</name>
<keyword evidence="1" id="KW-0472">Membrane</keyword>
<dbReference type="InterPro" id="IPR052534">
    <property type="entry name" value="Extracell_DNA_Util/SecSys_Comp"/>
</dbReference>
<reference evidence="2 3" key="1">
    <citation type="submission" date="2020-03" db="EMBL/GenBank/DDBJ databases">
        <title>Complete Genome Sequence of Halomonas hydrothermalis Strain Slthf2, Halophilic Bacterium Isolated from Deep-Sea Hydrothermal-Vent Environments.</title>
        <authorList>
            <person name="Takeyama N."/>
            <person name="Huang M."/>
            <person name="Sato K."/>
            <person name="Galipon J."/>
            <person name="Arakawa K."/>
        </authorList>
    </citation>
    <scope>NUCLEOTIDE SEQUENCE [LARGE SCALE GENOMIC DNA]</scope>
    <source>
        <strain evidence="2 3">Slthf2</strain>
    </source>
</reference>
<sequence>MSININLLPWREGWRARQTRQFYSVMLFVLLLGVASGVVVLHVYQQQLAAQQQRNAHIATRIEQLGNEIADVRRYQGDIERLEEQLTLFHMLNNERMSTVRLFNDIAASVADGVVYQRLSRSGQRVRLSAIAINERQVSEQLRQIAAIPGLDVPLFSEVASGQDGSLRVFQFEVRQLSPEEAVAMEKAP</sequence>
<dbReference type="AlphaFoldDB" id="A0A6F8U1Z7"/>
<keyword evidence="1" id="KW-1133">Transmembrane helix</keyword>
<protein>
    <submittedName>
        <fullName evidence="2">Pilus assembly protein PilN</fullName>
    </submittedName>
</protein>
<evidence type="ECO:0000256" key="1">
    <source>
        <dbReference type="SAM" id="Phobius"/>
    </source>
</evidence>
<dbReference type="RefSeq" id="WP_172420059.1">
    <property type="nucleotide sequence ID" value="NZ_AP022843.1"/>
</dbReference>
<dbReference type="Pfam" id="PF05137">
    <property type="entry name" value="PilN"/>
    <property type="match status" value="1"/>
</dbReference>
<dbReference type="InterPro" id="IPR007813">
    <property type="entry name" value="PilN"/>
</dbReference>
<keyword evidence="3" id="KW-1185">Reference proteome</keyword>
<evidence type="ECO:0000313" key="2">
    <source>
        <dbReference type="EMBL" id="BCB06859.1"/>
    </source>
</evidence>
<dbReference type="PANTHER" id="PTHR40278">
    <property type="entry name" value="DNA UTILIZATION PROTEIN HOFN"/>
    <property type="match status" value="1"/>
</dbReference>
<evidence type="ECO:0000313" key="3">
    <source>
        <dbReference type="Proteomes" id="UP000502259"/>
    </source>
</evidence>
<dbReference type="EMBL" id="AP022843">
    <property type="protein sequence ID" value="BCB06859.1"/>
    <property type="molecule type" value="Genomic_DNA"/>
</dbReference>
<organism evidence="2 3">
    <name type="scientific">Halomonas hydrothermalis</name>
    <dbReference type="NCBI Taxonomy" id="115561"/>
    <lineage>
        <taxon>Bacteria</taxon>
        <taxon>Pseudomonadati</taxon>
        <taxon>Pseudomonadota</taxon>
        <taxon>Gammaproteobacteria</taxon>
        <taxon>Oceanospirillales</taxon>
        <taxon>Halomonadaceae</taxon>
        <taxon>Halomonas</taxon>
    </lineage>
</organism>